<feature type="compositionally biased region" description="Gly residues" evidence="12">
    <location>
        <begin position="62"/>
        <end position="81"/>
    </location>
</feature>
<dbReference type="InterPro" id="IPR050479">
    <property type="entry name" value="CYP11_CYP27_families"/>
</dbReference>
<keyword evidence="11" id="KW-0755">Steroidogenesis</keyword>
<dbReference type="GO" id="GO:0034650">
    <property type="term" value="P:cortisol metabolic process"/>
    <property type="evidence" value="ECO:0007669"/>
    <property type="project" value="TreeGrafter"/>
</dbReference>
<keyword evidence="9 11" id="KW-0443">Lipid metabolism</keyword>
<comment type="catalytic activity">
    <reaction evidence="11">
        <text>6 reduced [adrenodoxin] + cholesterol + 3 O2 + 6 H(+) = 4-methylpentanal + pregnenolone + 6 oxidized [adrenodoxin] + 4 H2O</text>
        <dbReference type="Rhea" id="RHEA:35739"/>
        <dbReference type="Rhea" id="RHEA-COMP:9998"/>
        <dbReference type="Rhea" id="RHEA-COMP:9999"/>
        <dbReference type="ChEBI" id="CHEBI:15377"/>
        <dbReference type="ChEBI" id="CHEBI:15378"/>
        <dbReference type="ChEBI" id="CHEBI:15379"/>
        <dbReference type="ChEBI" id="CHEBI:16113"/>
        <dbReference type="ChEBI" id="CHEBI:16581"/>
        <dbReference type="ChEBI" id="CHEBI:17998"/>
        <dbReference type="ChEBI" id="CHEBI:33737"/>
        <dbReference type="ChEBI" id="CHEBI:33738"/>
        <dbReference type="EC" id="1.14.15.6"/>
    </reaction>
</comment>
<dbReference type="EMBL" id="VXBS01008742">
    <property type="protein sequence ID" value="NXO85707.1"/>
    <property type="molecule type" value="Genomic_DNA"/>
</dbReference>
<dbReference type="AlphaFoldDB" id="A0A7L1VLP0"/>
<dbReference type="Proteomes" id="UP000583915">
    <property type="component" value="Unassembled WGS sequence"/>
</dbReference>
<evidence type="ECO:0000313" key="13">
    <source>
        <dbReference type="EMBL" id="NXO85707.1"/>
    </source>
</evidence>
<keyword evidence="11" id="KW-0753">Steroid metabolism</keyword>
<evidence type="ECO:0000256" key="7">
    <source>
        <dbReference type="ARBA" id="ARBA00023004"/>
    </source>
</evidence>
<dbReference type="GO" id="GO:0008203">
    <property type="term" value="P:cholesterol metabolic process"/>
    <property type="evidence" value="ECO:0007669"/>
    <property type="project" value="UniProtKB-KW"/>
</dbReference>
<dbReference type="GO" id="GO:0006704">
    <property type="term" value="P:glucocorticoid biosynthetic process"/>
    <property type="evidence" value="ECO:0007669"/>
    <property type="project" value="TreeGrafter"/>
</dbReference>
<keyword evidence="6 11" id="KW-0560">Oxidoreductase</keyword>
<comment type="function">
    <text evidence="11">A cytochrome P450 monooxygenase that catalyzes the side-chain hydroxylation and cleavage of cholesterol to pregnenolone, the precursor of most steroid hormones. Catalyzes three sequential oxidation reactions of cholesterol, namely the hydroxylation at C22 followed with the hydroxylation at C20 to yield 20R,22R-hydroxycholesterol that is further cleaved between C20 and C22 to yield the C21-steroid pregnenolone and 4-methylpentanal. Mechanistically, uses molecular oxygen inserting one oxygen atom into a substrate and reducing the second into a water molecule. Two electrons are provided by NADPH via a two-protein mitochondrial transfer system comprising flavoprotein FDXR (adrenodoxin/ferredoxin reductase) and nonheme iron-sulfur protein FDX1 or FDX2 (adrenodoxin/ferredoxin).</text>
</comment>
<evidence type="ECO:0000256" key="8">
    <source>
        <dbReference type="ARBA" id="ARBA00023033"/>
    </source>
</evidence>
<dbReference type="GO" id="GO:0046872">
    <property type="term" value="F:metal ion binding"/>
    <property type="evidence" value="ECO:0007669"/>
    <property type="project" value="UniProtKB-KW"/>
</dbReference>
<evidence type="ECO:0000256" key="4">
    <source>
        <dbReference type="ARBA" id="ARBA00022617"/>
    </source>
</evidence>
<organism evidence="13 14">
    <name type="scientific">Sitta europaea</name>
    <name type="common">Eurasian nuthatch</name>
    <dbReference type="NCBI Taxonomy" id="50251"/>
    <lineage>
        <taxon>Eukaryota</taxon>
        <taxon>Metazoa</taxon>
        <taxon>Chordata</taxon>
        <taxon>Craniata</taxon>
        <taxon>Vertebrata</taxon>
        <taxon>Euteleostomi</taxon>
        <taxon>Archelosauria</taxon>
        <taxon>Archosauria</taxon>
        <taxon>Dinosauria</taxon>
        <taxon>Saurischia</taxon>
        <taxon>Theropoda</taxon>
        <taxon>Coelurosauria</taxon>
        <taxon>Aves</taxon>
        <taxon>Neognathae</taxon>
        <taxon>Neoaves</taxon>
        <taxon>Telluraves</taxon>
        <taxon>Australaves</taxon>
        <taxon>Passeriformes</taxon>
        <taxon>Sittidae</taxon>
        <taxon>Sitta</taxon>
    </lineage>
</organism>
<accession>A0A7L1VLP0</accession>
<evidence type="ECO:0000256" key="9">
    <source>
        <dbReference type="ARBA" id="ARBA00023098"/>
    </source>
</evidence>
<comment type="caution">
    <text evidence="13">The sequence shown here is derived from an EMBL/GenBank/DDBJ whole genome shotgun (WGS) entry which is preliminary data.</text>
</comment>
<keyword evidence="11" id="KW-0496">Mitochondrion</keyword>
<evidence type="ECO:0000256" key="1">
    <source>
        <dbReference type="ARBA" id="ARBA00001971"/>
    </source>
</evidence>
<dbReference type="GO" id="GO:0005743">
    <property type="term" value="C:mitochondrial inner membrane"/>
    <property type="evidence" value="ECO:0007669"/>
    <property type="project" value="UniProtKB-SubCell"/>
</dbReference>
<keyword evidence="11" id="KW-1207">Sterol metabolism</keyword>
<gene>
    <name evidence="13" type="primary">Cyp11a1_0</name>
    <name evidence="13" type="ORF">SITEUR_R07187</name>
</gene>
<dbReference type="GO" id="GO:0071375">
    <property type="term" value="P:cellular response to peptide hormone stimulus"/>
    <property type="evidence" value="ECO:0007669"/>
    <property type="project" value="TreeGrafter"/>
</dbReference>
<evidence type="ECO:0000313" key="14">
    <source>
        <dbReference type="Proteomes" id="UP000583915"/>
    </source>
</evidence>
<sequence length="139" mass="15484">ADRCIQSACRELRGRSAQGHHLGILGNLIVHAKLPLEEIRASVTEMMAGGVDTVRDRDQGPQGTGGRTGWGWVGLGEGPGEGGRRRRRRCSGGEEEEEEMLRCAQVSPWPYCVRRLHPVAVTLQRYTTHEVILQEYRIP</sequence>
<comment type="subcellular location">
    <subcellularLocation>
        <location evidence="2">Membrane</location>
        <topology evidence="2">Peripheral membrane protein</topology>
    </subcellularLocation>
    <subcellularLocation>
        <location evidence="11">Mitochondrion inner membrane</location>
        <topology evidence="11">Peripheral membrane protein</topology>
    </subcellularLocation>
    <text evidence="11">Localizes to the matrix side of the mitochondrion inner membrane.</text>
</comment>
<feature type="region of interest" description="Disordered" evidence="12">
    <location>
        <begin position="53"/>
        <end position="97"/>
    </location>
</feature>
<comment type="similarity">
    <text evidence="3 11">Belongs to the cytochrome P450 family.</text>
</comment>
<dbReference type="GO" id="GO:0008386">
    <property type="term" value="F:cholesterol monooxygenase (side-chain-cleaving) activity"/>
    <property type="evidence" value="ECO:0007669"/>
    <property type="project" value="UniProtKB-EC"/>
</dbReference>
<protein>
    <recommendedName>
        <fullName evidence="11">Cholesterol side-chain cleavage enzyme, mitochondrial</fullName>
        <ecNumber evidence="11">1.14.15.6</ecNumber>
    </recommendedName>
    <alternativeName>
        <fullName evidence="11">Cholesterol desmolase</fullName>
    </alternativeName>
</protein>
<evidence type="ECO:0000256" key="12">
    <source>
        <dbReference type="SAM" id="MobiDB-lite"/>
    </source>
</evidence>
<dbReference type="EC" id="1.14.15.6" evidence="11"/>
<keyword evidence="4 11" id="KW-0349">Heme</keyword>
<feature type="non-terminal residue" evidence="13">
    <location>
        <position position="139"/>
    </location>
</feature>
<keyword evidence="7 11" id="KW-0408">Iron</keyword>
<evidence type="ECO:0000256" key="11">
    <source>
        <dbReference type="RuleBase" id="RU364077"/>
    </source>
</evidence>
<dbReference type="GO" id="GO:0006700">
    <property type="term" value="P:C21-steroid hormone biosynthetic process"/>
    <property type="evidence" value="ECO:0007669"/>
    <property type="project" value="TreeGrafter"/>
</dbReference>
<evidence type="ECO:0000256" key="6">
    <source>
        <dbReference type="ARBA" id="ARBA00023002"/>
    </source>
</evidence>
<keyword evidence="11" id="KW-0809">Transit peptide</keyword>
<comment type="pathway">
    <text evidence="11">Lipid metabolism; C21-steroid hormone metabolism.</text>
</comment>
<feature type="non-terminal residue" evidence="13">
    <location>
        <position position="1"/>
    </location>
</feature>
<evidence type="ECO:0000256" key="3">
    <source>
        <dbReference type="ARBA" id="ARBA00010617"/>
    </source>
</evidence>
<evidence type="ECO:0000256" key="5">
    <source>
        <dbReference type="ARBA" id="ARBA00022723"/>
    </source>
</evidence>
<comment type="cofactor">
    <cofactor evidence="1 11">
        <name>heme</name>
        <dbReference type="ChEBI" id="CHEBI:30413"/>
    </cofactor>
</comment>
<dbReference type="PANTHER" id="PTHR24279">
    <property type="entry name" value="CYTOCHROME P450"/>
    <property type="match status" value="1"/>
</dbReference>
<keyword evidence="8 11" id="KW-0503">Monooxygenase</keyword>
<dbReference type="UniPathway" id="UPA00229"/>
<reference evidence="13 14" key="1">
    <citation type="submission" date="2019-09" db="EMBL/GenBank/DDBJ databases">
        <title>Bird 10,000 Genomes (B10K) Project - Family phase.</title>
        <authorList>
            <person name="Zhang G."/>
        </authorList>
    </citation>
    <scope>NUCLEOTIDE SEQUENCE [LARGE SCALE GENOMIC DNA]</scope>
    <source>
        <strain evidence="13">B10K-DU-002-25</strain>
        <tissue evidence="13">Muscle</tissue>
    </source>
</reference>
<evidence type="ECO:0000256" key="2">
    <source>
        <dbReference type="ARBA" id="ARBA00004170"/>
    </source>
</evidence>
<keyword evidence="11" id="KW-0153">Cholesterol metabolism</keyword>
<evidence type="ECO:0000256" key="10">
    <source>
        <dbReference type="ARBA" id="ARBA00023136"/>
    </source>
</evidence>
<proteinExistence type="inferred from homology"/>
<keyword evidence="14" id="KW-1185">Reference proteome</keyword>
<keyword evidence="5 11" id="KW-0479">Metal-binding</keyword>
<name>A0A7L1VLP0_SITEU</name>
<keyword evidence="10 11" id="KW-0472">Membrane</keyword>
<dbReference type="PANTHER" id="PTHR24279:SF3">
    <property type="entry name" value="CHOLESTEROL SIDE-CHAIN CLEAVAGE ENZYME, MITOCHONDRIAL"/>
    <property type="match status" value="1"/>
</dbReference>